<comment type="subcellular location">
    <subcellularLocation>
        <location evidence="1">Cytoplasm</location>
    </subcellularLocation>
</comment>
<proteinExistence type="inferred from homology"/>
<dbReference type="AlphaFoldDB" id="A0A9J7KR43"/>
<dbReference type="KEGG" id="bfo:118410934"/>
<gene>
    <name evidence="5" type="primary">LOC118410934</name>
</gene>
<dbReference type="Pfam" id="PF07809">
    <property type="entry name" value="RTP801_C"/>
    <property type="match status" value="1"/>
</dbReference>
<organism evidence="4 5">
    <name type="scientific">Branchiostoma floridae</name>
    <name type="common">Florida lancelet</name>
    <name type="synonym">Amphioxus</name>
    <dbReference type="NCBI Taxonomy" id="7739"/>
    <lineage>
        <taxon>Eukaryota</taxon>
        <taxon>Metazoa</taxon>
        <taxon>Chordata</taxon>
        <taxon>Cephalochordata</taxon>
        <taxon>Leptocardii</taxon>
        <taxon>Amphioxiformes</taxon>
        <taxon>Branchiostomatidae</taxon>
        <taxon>Branchiostoma</taxon>
    </lineage>
</organism>
<reference evidence="5" key="2">
    <citation type="submission" date="2025-08" db="UniProtKB">
        <authorList>
            <consortium name="RefSeq"/>
        </authorList>
    </citation>
    <scope>IDENTIFICATION</scope>
    <source>
        <strain evidence="5">S238N-H82</strain>
        <tissue evidence="5">Testes</tissue>
    </source>
</reference>
<evidence type="ECO:0000256" key="2">
    <source>
        <dbReference type="ARBA" id="ARBA00010670"/>
    </source>
</evidence>
<dbReference type="OrthoDB" id="10018535at2759"/>
<dbReference type="GO" id="GO:0005737">
    <property type="term" value="C:cytoplasm"/>
    <property type="evidence" value="ECO:0007669"/>
    <property type="project" value="UniProtKB-SubCell"/>
</dbReference>
<protein>
    <submittedName>
        <fullName evidence="5">DNA damage-inducible transcript 4-like protein</fullName>
    </submittedName>
</protein>
<evidence type="ECO:0000313" key="5">
    <source>
        <dbReference type="RefSeq" id="XP_035668797.1"/>
    </source>
</evidence>
<dbReference type="GO" id="GO:0009968">
    <property type="term" value="P:negative regulation of signal transduction"/>
    <property type="evidence" value="ECO:0007669"/>
    <property type="project" value="InterPro"/>
</dbReference>
<sequence length="249" mass="28411">MCKCDVANMGPNVPSREQEEQVSVREEVVTDSGDGFFAALQKLFTKLGDIFDPKTSPPLSSVFERDCRKDVDRRENYPQVRYKSTENAEDLSLLRLDWACDDAMDHFACERLSNKLQDALRRARQRYLQCNLVVPDNLTQQIARDVLRMSDNEPCGLRGCLIHTVYEDSSGVSKQVGKVNYDPDTVNTFELTLTLRRDRAAWLNALQALLPFSGCSGQKTVTLSSGYRLVKKKLYRLSDKRSEVIEYPR</sequence>
<dbReference type="RefSeq" id="XP_035668797.1">
    <property type="nucleotide sequence ID" value="XM_035812904.1"/>
</dbReference>
<dbReference type="PANTHER" id="PTHR12478">
    <property type="entry name" value="DNA-DAMAGE-INDUCIBLE TRANSCRIPT 4 PROTEIN DDIT4"/>
    <property type="match status" value="1"/>
</dbReference>
<dbReference type="Proteomes" id="UP000001554">
    <property type="component" value="Chromosome 3"/>
</dbReference>
<dbReference type="GeneID" id="118410934"/>
<dbReference type="GO" id="GO:0006915">
    <property type="term" value="P:apoptotic process"/>
    <property type="evidence" value="ECO:0000318"/>
    <property type="project" value="GO_Central"/>
</dbReference>
<evidence type="ECO:0000256" key="3">
    <source>
        <dbReference type="ARBA" id="ARBA00022490"/>
    </source>
</evidence>
<dbReference type="GO" id="GO:0032006">
    <property type="term" value="P:regulation of TOR signaling"/>
    <property type="evidence" value="ECO:0000318"/>
    <property type="project" value="GO_Central"/>
</dbReference>
<dbReference type="InterPro" id="IPR012918">
    <property type="entry name" value="RTP801-like"/>
</dbReference>
<accession>A0A9J7KR43</accession>
<dbReference type="PANTHER" id="PTHR12478:SF16">
    <property type="entry name" value="PROTEIN CHARYBDE-RELATED"/>
    <property type="match status" value="1"/>
</dbReference>
<name>A0A9J7KR43_BRAFL</name>
<comment type="similarity">
    <text evidence="2">Belongs to the DDIT4 family.</text>
</comment>
<keyword evidence="4" id="KW-1185">Reference proteome</keyword>
<dbReference type="Gene3D" id="3.90.470.40">
    <property type="entry name" value="RTP801-like"/>
    <property type="match status" value="1"/>
</dbReference>
<evidence type="ECO:0000256" key="1">
    <source>
        <dbReference type="ARBA" id="ARBA00004496"/>
    </source>
</evidence>
<reference evidence="4" key="1">
    <citation type="journal article" date="2020" name="Nat. Ecol. Evol.">
        <title>Deeply conserved synteny resolves early events in vertebrate evolution.</title>
        <authorList>
            <person name="Simakov O."/>
            <person name="Marletaz F."/>
            <person name="Yue J.X."/>
            <person name="O'Connell B."/>
            <person name="Jenkins J."/>
            <person name="Brandt A."/>
            <person name="Calef R."/>
            <person name="Tung C.H."/>
            <person name="Huang T.K."/>
            <person name="Schmutz J."/>
            <person name="Satoh N."/>
            <person name="Yu J.K."/>
            <person name="Putnam N.H."/>
            <person name="Green R.E."/>
            <person name="Rokhsar D.S."/>
        </authorList>
    </citation>
    <scope>NUCLEOTIDE SEQUENCE [LARGE SCALE GENOMIC DNA]</scope>
    <source>
        <strain evidence="4">S238N-H82</strain>
    </source>
</reference>
<evidence type="ECO:0000313" key="4">
    <source>
        <dbReference type="Proteomes" id="UP000001554"/>
    </source>
</evidence>
<keyword evidence="3" id="KW-0963">Cytoplasm</keyword>
<dbReference type="InterPro" id="IPR038281">
    <property type="entry name" value="RTP801-like_C_sf"/>
</dbReference>